<evidence type="ECO:0000313" key="2">
    <source>
        <dbReference type="EMBL" id="MDC8015227.1"/>
    </source>
</evidence>
<proteinExistence type="predicted"/>
<evidence type="ECO:0000256" key="1">
    <source>
        <dbReference type="SAM" id="MobiDB-lite"/>
    </source>
</evidence>
<keyword evidence="3" id="KW-1185">Reference proteome</keyword>
<feature type="compositionally biased region" description="Basic residues" evidence="1">
    <location>
        <begin position="239"/>
        <end position="250"/>
    </location>
</feature>
<dbReference type="Proteomes" id="UP001139971">
    <property type="component" value="Unassembled WGS sequence"/>
</dbReference>
<gene>
    <name evidence="2" type="ORF">OD750_022020</name>
</gene>
<evidence type="ECO:0008006" key="4">
    <source>
        <dbReference type="Google" id="ProtNLM"/>
    </source>
</evidence>
<dbReference type="RefSeq" id="WP_263544241.1">
    <property type="nucleotide sequence ID" value="NZ_JAOVZO020000020.1"/>
</dbReference>
<protein>
    <recommendedName>
        <fullName evidence="4">DUF697 domain-containing protein</fullName>
    </recommendedName>
</protein>
<sequence>MSPPPAERDRDAEFQALLRTACLKAAGVGALSALAGAIPGAGILLRFTLGEIADMAAVSAIQESLIEDTLKLYDLPLPDALRKPLIAQISALGVGASVSVDALGRRLFARYGGTIGGGVLGRVAPIAAVLTSALGNASTTYAIGRRAQAFAKIGEVRTDGLADAFRAFTGVDERKVWDWSVAATKEALGSIGSVLSRVAALNPFAEKTVEGEADDAPALEKPRRAAKKAAAKTTATKKPAAKKPAAKKAAAKNATKKATANKAAATKKTAKRAKE</sequence>
<feature type="compositionally biased region" description="Low complexity" evidence="1">
    <location>
        <begin position="251"/>
        <end position="267"/>
    </location>
</feature>
<feature type="region of interest" description="Disordered" evidence="1">
    <location>
        <begin position="210"/>
        <end position="275"/>
    </location>
</feature>
<evidence type="ECO:0000313" key="3">
    <source>
        <dbReference type="Proteomes" id="UP001139971"/>
    </source>
</evidence>
<dbReference type="AlphaFoldDB" id="A0A9X3YP19"/>
<organism evidence="2 3">
    <name type="scientific">Tahibacter soli</name>
    <dbReference type="NCBI Taxonomy" id="2983605"/>
    <lineage>
        <taxon>Bacteria</taxon>
        <taxon>Pseudomonadati</taxon>
        <taxon>Pseudomonadota</taxon>
        <taxon>Gammaproteobacteria</taxon>
        <taxon>Lysobacterales</taxon>
        <taxon>Rhodanobacteraceae</taxon>
        <taxon>Tahibacter</taxon>
    </lineage>
</organism>
<comment type="caution">
    <text evidence="2">The sequence shown here is derived from an EMBL/GenBank/DDBJ whole genome shotgun (WGS) entry which is preliminary data.</text>
</comment>
<name>A0A9X3YP19_9GAMM</name>
<reference evidence="2" key="1">
    <citation type="submission" date="2023-02" db="EMBL/GenBank/DDBJ databases">
        <title>Tahibacter soli sp. nov. isolated from soil.</title>
        <authorList>
            <person name="Baek J.H."/>
            <person name="Lee J.K."/>
            <person name="Choi D.G."/>
            <person name="Jeon C.O."/>
        </authorList>
    </citation>
    <scope>NUCLEOTIDE SEQUENCE</scope>
    <source>
        <strain evidence="2">BL</strain>
    </source>
</reference>
<dbReference type="EMBL" id="JAOVZO020000020">
    <property type="protein sequence ID" value="MDC8015227.1"/>
    <property type="molecule type" value="Genomic_DNA"/>
</dbReference>
<accession>A0A9X3YP19</accession>